<proteinExistence type="predicted"/>
<evidence type="ECO:0000256" key="1">
    <source>
        <dbReference type="SAM" id="MobiDB-lite"/>
    </source>
</evidence>
<accession>A0A183TN77</accession>
<dbReference type="Proteomes" id="UP000275846">
    <property type="component" value="Unassembled WGS sequence"/>
</dbReference>
<dbReference type="EMBL" id="UYSU01043336">
    <property type="protein sequence ID" value="VDM04311.1"/>
    <property type="molecule type" value="Genomic_DNA"/>
</dbReference>
<organism evidence="4">
    <name type="scientific">Schistocephalus solidus</name>
    <name type="common">Tapeworm</name>
    <dbReference type="NCBI Taxonomy" id="70667"/>
    <lineage>
        <taxon>Eukaryota</taxon>
        <taxon>Metazoa</taxon>
        <taxon>Spiralia</taxon>
        <taxon>Lophotrochozoa</taxon>
        <taxon>Platyhelminthes</taxon>
        <taxon>Cestoda</taxon>
        <taxon>Eucestoda</taxon>
        <taxon>Diphyllobothriidea</taxon>
        <taxon>Diphyllobothriidae</taxon>
        <taxon>Schistocephalus</taxon>
    </lineage>
</organism>
<feature type="region of interest" description="Disordered" evidence="1">
    <location>
        <begin position="267"/>
        <end position="290"/>
    </location>
</feature>
<evidence type="ECO:0000313" key="3">
    <source>
        <dbReference type="Proteomes" id="UP000275846"/>
    </source>
</evidence>
<keyword evidence="3" id="KW-1185">Reference proteome</keyword>
<sequence>MIEQHSSTCQLICTTHELTTLKTAMLDGARRHHKSRDDQLSGKFEKISPTKQPSSDGVLAHNLSSHRLTQQQLAVLAYDAKFNMIEAQPEDFIVSCESALQNFDAEQSAVVYSIPYQDCDERYFGEMGKRLGTWLHEHQLAINCKDKLSLVYVHAQQLNHDFTFEKTRVLGRANEKMVRLVLESWSSTGTLQAYQALRRRLGSVWPGPIRQTSMWNREPMLTEKRGRGRRSHDQSQTLPHQCARKTENNSREQQRLISLLIPVGRPTDTLPCSKGDSGHGRPPALNLGEV</sequence>
<dbReference type="OrthoDB" id="10057701at2759"/>
<feature type="compositionally biased region" description="Basic and acidic residues" evidence="1">
    <location>
        <begin position="35"/>
        <end position="48"/>
    </location>
</feature>
<gene>
    <name evidence="2" type="ORF">SSLN_LOCUS17925</name>
</gene>
<feature type="region of interest" description="Disordered" evidence="1">
    <location>
        <begin position="222"/>
        <end position="251"/>
    </location>
</feature>
<dbReference type="WBParaSite" id="SSLN_0001860301-mRNA-1">
    <property type="protein sequence ID" value="SSLN_0001860301-mRNA-1"/>
    <property type="gene ID" value="SSLN_0001860301"/>
</dbReference>
<dbReference type="AlphaFoldDB" id="A0A183TN77"/>
<feature type="region of interest" description="Disordered" evidence="1">
    <location>
        <begin position="29"/>
        <end position="59"/>
    </location>
</feature>
<evidence type="ECO:0000313" key="2">
    <source>
        <dbReference type="EMBL" id="VDM04311.1"/>
    </source>
</evidence>
<reference evidence="4" key="1">
    <citation type="submission" date="2016-06" db="UniProtKB">
        <authorList>
            <consortium name="WormBaseParasite"/>
        </authorList>
    </citation>
    <scope>IDENTIFICATION</scope>
</reference>
<protein>
    <submittedName>
        <fullName evidence="2 4">Uncharacterized protein</fullName>
    </submittedName>
</protein>
<evidence type="ECO:0000313" key="4">
    <source>
        <dbReference type="WBParaSite" id="SSLN_0001860301-mRNA-1"/>
    </source>
</evidence>
<reference evidence="2 3" key="2">
    <citation type="submission" date="2018-11" db="EMBL/GenBank/DDBJ databases">
        <authorList>
            <consortium name="Pathogen Informatics"/>
        </authorList>
    </citation>
    <scope>NUCLEOTIDE SEQUENCE [LARGE SCALE GENOMIC DNA]</scope>
    <source>
        <strain evidence="2 3">NST_G2</strain>
    </source>
</reference>
<name>A0A183TN77_SCHSO</name>